<dbReference type="OrthoDB" id="7515835at2759"/>
<dbReference type="Proteomes" id="UP000299102">
    <property type="component" value="Unassembled WGS sequence"/>
</dbReference>
<feature type="region of interest" description="Disordered" evidence="1">
    <location>
        <begin position="217"/>
        <end position="244"/>
    </location>
</feature>
<name>A0A4C1ZT28_EUMVA</name>
<dbReference type="AlphaFoldDB" id="A0A4C1ZT28"/>
<evidence type="ECO:0000256" key="1">
    <source>
        <dbReference type="SAM" id="MobiDB-lite"/>
    </source>
</evidence>
<reference evidence="2 3" key="1">
    <citation type="journal article" date="2019" name="Commun. Biol.">
        <title>The bagworm genome reveals a unique fibroin gene that provides high tensile strength.</title>
        <authorList>
            <person name="Kono N."/>
            <person name="Nakamura H."/>
            <person name="Ohtoshi R."/>
            <person name="Tomita M."/>
            <person name="Numata K."/>
            <person name="Arakawa K."/>
        </authorList>
    </citation>
    <scope>NUCLEOTIDE SEQUENCE [LARGE SCALE GENOMIC DNA]</scope>
</reference>
<protein>
    <submittedName>
        <fullName evidence="2">Uncharacterized protein</fullName>
    </submittedName>
</protein>
<comment type="caution">
    <text evidence="2">The sequence shown here is derived from an EMBL/GenBank/DDBJ whole genome shotgun (WGS) entry which is preliminary data.</text>
</comment>
<accession>A0A4C1ZT28</accession>
<dbReference type="EMBL" id="BGZK01002029">
    <property type="protein sequence ID" value="GBP89785.1"/>
    <property type="molecule type" value="Genomic_DNA"/>
</dbReference>
<evidence type="ECO:0000313" key="3">
    <source>
        <dbReference type="Proteomes" id="UP000299102"/>
    </source>
</evidence>
<keyword evidence="3" id="KW-1185">Reference proteome</keyword>
<proteinExistence type="predicted"/>
<sequence length="354" mass="40033">MSGEKRDTLLVNLALNQKDSVCSCPNTSKRQDTNTKVCTSMESLRKRQARSLSSLVECTPEIYVSDSQNPVASQDYNPLIDVTSYDINKSHDMERKQKITIPVRHKNSELYLTLLEKSVTQLTSTSGPLRTWIDQSKIFNPKVLAIDLEENENTIPCFSRDSENQPSCSSTSNVAFIEAPLKEIPETPRRRLLQILEEPDENFDDYILDDDFFGHNSESDLDNGSTSENEENEELVPNAEDGQEWSNQNRLSKIISFVGNRMGLKMFILKMIVYAGAGDTEVGGANHAAKVVTNVLQDYVNKVEMRSLRSICEVSRKDRRRSSDVREQCRLKEGVVTGVERGVLLCFGYLEKMN</sequence>
<gene>
    <name evidence="2" type="ORF">EVAR_69669_1</name>
</gene>
<evidence type="ECO:0000313" key="2">
    <source>
        <dbReference type="EMBL" id="GBP89785.1"/>
    </source>
</evidence>
<organism evidence="2 3">
    <name type="scientific">Eumeta variegata</name>
    <name type="common">Bagworm moth</name>
    <name type="synonym">Eumeta japonica</name>
    <dbReference type="NCBI Taxonomy" id="151549"/>
    <lineage>
        <taxon>Eukaryota</taxon>
        <taxon>Metazoa</taxon>
        <taxon>Ecdysozoa</taxon>
        <taxon>Arthropoda</taxon>
        <taxon>Hexapoda</taxon>
        <taxon>Insecta</taxon>
        <taxon>Pterygota</taxon>
        <taxon>Neoptera</taxon>
        <taxon>Endopterygota</taxon>
        <taxon>Lepidoptera</taxon>
        <taxon>Glossata</taxon>
        <taxon>Ditrysia</taxon>
        <taxon>Tineoidea</taxon>
        <taxon>Psychidae</taxon>
        <taxon>Oiketicinae</taxon>
        <taxon>Eumeta</taxon>
    </lineage>
</organism>